<organism evidence="5 7">
    <name type="scientific">Plasmodiophora brassicae</name>
    <name type="common">Clubroot disease agent</name>
    <dbReference type="NCBI Taxonomy" id="37360"/>
    <lineage>
        <taxon>Eukaryota</taxon>
        <taxon>Sar</taxon>
        <taxon>Rhizaria</taxon>
        <taxon>Endomyxa</taxon>
        <taxon>Phytomyxea</taxon>
        <taxon>Plasmodiophorida</taxon>
        <taxon>Plasmodiophoridae</taxon>
        <taxon>Plasmodiophora</taxon>
    </lineage>
</organism>
<dbReference type="EMBL" id="CDSF01000144">
    <property type="protein sequence ID" value="CEP03182.1"/>
    <property type="molecule type" value="Genomic_DNA"/>
</dbReference>
<accession>A0A0G4J6Q4</accession>
<feature type="repeat" description="ANK" evidence="3">
    <location>
        <begin position="363"/>
        <end position="395"/>
    </location>
</feature>
<sequence>MASGTGGNGDGERLMDQVLDALWLQGDEREEVVAAIRGTPEYRAVLARSGSERNDQQRAAERIREVLSPIVRQVHGMSPTSRLVRVCTALAQHNIWVTDDGFRDIESKLLQDREADTEAPLVQHARAQSARRFVAVETLRLLMPLSRQATELCARRLSDDLPLDFSVMWADAVWRVVPHLAKAYGSRARPSRFAEHVRRHGLLAMAYRALQRSPDVMHRKRQECTRGITLRHRLCTAAHAVVLITECGASVTDRDARWNTALHTICENATRGPPDLHLITVLLATGCPVDAVNDNGWTPLAVACFANASPIVVLGLLQFGASPNARDSFGQTPVHHAVASGRNPHVVAMLYRHGADLNAKDDNGQTPMHLAGAYGHTSMGKVLIRLGARLDVYDSDARTPLEYASQTSPELTRIWLPHSIRQRQRRGIPVETCASLSLSELLPARGMPARHIDLSNLQMRYLVGEITCAHPLASMDLRGNPMQSVPWLPWWLFSGEDVVQYRSARALSHILVAIITCLFTVDLLVIRSGNAQWQPLGLDLFDTCAALFYLVAASSVMLGLNCNAFWNRRDLVKKARSRKVAVQKVTPKATAITMAIMAIESLQVVSLLLTNGNWTLLPTVLLLPLRPFLFGVPVAFTIVLLVRGLLEVRVVCRQASRADQWLYWCSHVLTLPLSYHLFLQTACTAGMYGDVDHPCVSTPELLVVVAFGMFGMLLLYPIMVLGPPFWQESAPGFPRVPPLALSCTNHLKACMAASAAILWRPSQRKILSVVIILACTVFIIATARQLFTRIDLAMALWRLGTIAIAPIVMAGLTLTL</sequence>
<dbReference type="EMBL" id="OVEO01000004">
    <property type="protein sequence ID" value="SPQ95426.1"/>
    <property type="molecule type" value="Genomic_DNA"/>
</dbReference>
<evidence type="ECO:0000313" key="5">
    <source>
        <dbReference type="EMBL" id="CEP03182.1"/>
    </source>
</evidence>
<dbReference type="AlphaFoldDB" id="A0A0G4J6Q4"/>
<proteinExistence type="predicted"/>
<evidence type="ECO:0000313" key="8">
    <source>
        <dbReference type="Proteomes" id="UP000290189"/>
    </source>
</evidence>
<evidence type="ECO:0000256" key="1">
    <source>
        <dbReference type="ARBA" id="ARBA00022737"/>
    </source>
</evidence>
<dbReference type="PANTHER" id="PTHR24198">
    <property type="entry name" value="ANKYRIN REPEAT AND PROTEIN KINASE DOMAIN-CONTAINING PROTEIN"/>
    <property type="match status" value="1"/>
</dbReference>
<keyword evidence="4" id="KW-0812">Transmembrane</keyword>
<dbReference type="STRING" id="37360.A0A0G4J6Q4"/>
<evidence type="ECO:0000313" key="6">
    <source>
        <dbReference type="EMBL" id="SPQ95426.1"/>
    </source>
</evidence>
<keyword evidence="4" id="KW-0472">Membrane</keyword>
<reference evidence="6 8" key="2">
    <citation type="submission" date="2018-03" db="EMBL/GenBank/DDBJ databases">
        <authorList>
            <person name="Fogelqvist J."/>
        </authorList>
    </citation>
    <scope>NUCLEOTIDE SEQUENCE [LARGE SCALE GENOMIC DNA]</scope>
</reference>
<feature type="transmembrane region" description="Helical" evidence="4">
    <location>
        <begin position="506"/>
        <end position="526"/>
    </location>
</feature>
<dbReference type="SUPFAM" id="SSF48403">
    <property type="entry name" value="Ankyrin repeat"/>
    <property type="match status" value="1"/>
</dbReference>
<feature type="repeat" description="ANK" evidence="3">
    <location>
        <begin position="295"/>
        <end position="328"/>
    </location>
</feature>
<dbReference type="Gene3D" id="1.25.40.20">
    <property type="entry name" value="Ankyrin repeat-containing domain"/>
    <property type="match status" value="1"/>
</dbReference>
<dbReference type="InterPro" id="IPR036770">
    <property type="entry name" value="Ankyrin_rpt-contain_sf"/>
</dbReference>
<dbReference type="SMART" id="SM00248">
    <property type="entry name" value="ANK"/>
    <property type="match status" value="5"/>
</dbReference>
<keyword evidence="2 3" id="KW-0040">ANK repeat</keyword>
<protein>
    <submittedName>
        <fullName evidence="5">Uncharacterized protein</fullName>
    </submittedName>
</protein>
<keyword evidence="4" id="KW-1133">Transmembrane helix</keyword>
<feature type="transmembrane region" description="Helical" evidence="4">
    <location>
        <begin position="628"/>
        <end position="646"/>
    </location>
</feature>
<dbReference type="InterPro" id="IPR002110">
    <property type="entry name" value="Ankyrin_rpt"/>
</dbReference>
<dbReference type="Proteomes" id="UP000039324">
    <property type="component" value="Unassembled WGS sequence"/>
</dbReference>
<feature type="transmembrane region" description="Helical" evidence="4">
    <location>
        <begin position="587"/>
        <end position="608"/>
    </location>
</feature>
<name>A0A0G4J6Q4_PLABS</name>
<keyword evidence="7" id="KW-1185">Reference proteome</keyword>
<dbReference type="PROSITE" id="PS50088">
    <property type="entry name" value="ANK_REPEAT"/>
    <property type="match status" value="3"/>
</dbReference>
<evidence type="ECO:0000256" key="2">
    <source>
        <dbReference type="ARBA" id="ARBA00023043"/>
    </source>
</evidence>
<gene>
    <name evidence="5" type="ORF">PBRA_002942</name>
    <name evidence="6" type="ORF">PLBR_LOCUS2641</name>
</gene>
<keyword evidence="6" id="KW-0496">Mitochondrion</keyword>
<dbReference type="PROSITE" id="PS50297">
    <property type="entry name" value="ANK_REP_REGION"/>
    <property type="match status" value="3"/>
</dbReference>
<dbReference type="OrthoDB" id="19174at2759"/>
<feature type="transmembrane region" description="Helical" evidence="4">
    <location>
        <begin position="795"/>
        <end position="814"/>
    </location>
</feature>
<dbReference type="Pfam" id="PF12796">
    <property type="entry name" value="Ank_2"/>
    <property type="match status" value="1"/>
</dbReference>
<geneLocation type="mitochondrion" evidence="6"/>
<dbReference type="PANTHER" id="PTHR24198:SF165">
    <property type="entry name" value="ANKYRIN REPEAT-CONTAINING PROTEIN-RELATED"/>
    <property type="match status" value="1"/>
</dbReference>
<keyword evidence="1" id="KW-0677">Repeat</keyword>
<evidence type="ECO:0000256" key="3">
    <source>
        <dbReference type="PROSITE-ProRule" id="PRU00023"/>
    </source>
</evidence>
<feature type="repeat" description="ANK" evidence="3">
    <location>
        <begin position="329"/>
        <end position="362"/>
    </location>
</feature>
<evidence type="ECO:0000313" key="7">
    <source>
        <dbReference type="Proteomes" id="UP000039324"/>
    </source>
</evidence>
<reference evidence="5 7" key="1">
    <citation type="submission" date="2015-02" db="EMBL/GenBank/DDBJ databases">
        <authorList>
            <person name="Chooi Y.-H."/>
        </authorList>
    </citation>
    <scope>NUCLEOTIDE SEQUENCE [LARGE SCALE GENOMIC DNA]</scope>
    <source>
        <strain evidence="5">E3</strain>
    </source>
</reference>
<feature type="transmembrane region" description="Helical" evidence="4">
    <location>
        <begin position="766"/>
        <end position="783"/>
    </location>
</feature>
<dbReference type="Proteomes" id="UP000290189">
    <property type="component" value="Unassembled WGS sequence"/>
</dbReference>
<feature type="transmembrane region" description="Helical" evidence="4">
    <location>
        <begin position="701"/>
        <end position="719"/>
    </location>
</feature>
<feature type="transmembrane region" description="Helical" evidence="4">
    <location>
        <begin position="546"/>
        <end position="566"/>
    </location>
</feature>
<evidence type="ECO:0000256" key="4">
    <source>
        <dbReference type="SAM" id="Phobius"/>
    </source>
</evidence>